<evidence type="ECO:0000313" key="1">
    <source>
        <dbReference type="EMBL" id="CAL8085783.1"/>
    </source>
</evidence>
<protein>
    <submittedName>
        <fullName evidence="1">Uncharacterized protein</fullName>
    </submittedName>
</protein>
<dbReference type="EMBL" id="CAXLJM020000019">
    <property type="protein sequence ID" value="CAL8085783.1"/>
    <property type="molecule type" value="Genomic_DNA"/>
</dbReference>
<reference evidence="1 2" key="1">
    <citation type="submission" date="2024-08" db="EMBL/GenBank/DDBJ databases">
        <authorList>
            <person name="Cucini C."/>
            <person name="Frati F."/>
        </authorList>
    </citation>
    <scope>NUCLEOTIDE SEQUENCE [LARGE SCALE GENOMIC DNA]</scope>
</reference>
<dbReference type="Proteomes" id="UP001642540">
    <property type="component" value="Unassembled WGS sequence"/>
</dbReference>
<gene>
    <name evidence="1" type="ORF">ODALV1_LOCUS6230</name>
</gene>
<sequence>MEIRVSSSSPAIAKPRGENGELTWDIKFSANLIRQSQGGQGSKDGSLKETAQQKYCSRLCAILRKLEGDDETFWNLCADLKWLPSQAEKMSVKLFGKLLGSFEEVCGDGIQMTLSFSCNTQPPRTAFSRTYRDDYCLNVFETDELDYPSFYEEPEEPIKSTFITKGMSIIVPSMMNTASGGISTEDFSKIVPFCEDTEVKISEHLKESLLREGSEKLTCSIEATISLNTKDGYINYDEIIMDKDKPCISKMIFQQRIHCDLSIVAANNAVLPCHKSYLAERESCSRSLKTIPKWEAAMEWCAVALSM</sequence>
<proteinExistence type="predicted"/>
<comment type="caution">
    <text evidence="1">The sequence shown here is derived from an EMBL/GenBank/DDBJ whole genome shotgun (WGS) entry which is preliminary data.</text>
</comment>
<accession>A0ABP1Q3V0</accession>
<organism evidence="1 2">
    <name type="scientific">Orchesella dallaii</name>
    <dbReference type="NCBI Taxonomy" id="48710"/>
    <lineage>
        <taxon>Eukaryota</taxon>
        <taxon>Metazoa</taxon>
        <taxon>Ecdysozoa</taxon>
        <taxon>Arthropoda</taxon>
        <taxon>Hexapoda</taxon>
        <taxon>Collembola</taxon>
        <taxon>Entomobryomorpha</taxon>
        <taxon>Entomobryoidea</taxon>
        <taxon>Orchesellidae</taxon>
        <taxon>Orchesellinae</taxon>
        <taxon>Orchesella</taxon>
    </lineage>
</organism>
<evidence type="ECO:0000313" key="2">
    <source>
        <dbReference type="Proteomes" id="UP001642540"/>
    </source>
</evidence>
<name>A0ABP1Q3V0_9HEXA</name>
<keyword evidence="2" id="KW-1185">Reference proteome</keyword>